<keyword evidence="4" id="KW-0489">Methyltransferase</keyword>
<dbReference type="SMART" id="SM00387">
    <property type="entry name" value="HATPase_c"/>
    <property type="match status" value="1"/>
</dbReference>
<dbReference type="SUPFAM" id="SSF52738">
    <property type="entry name" value="Methylesterase CheB, C-terminal domain"/>
    <property type="match status" value="1"/>
</dbReference>
<dbReference type="PROSITE" id="PS50122">
    <property type="entry name" value="CHEB"/>
    <property type="match status" value="1"/>
</dbReference>
<evidence type="ECO:0000256" key="8">
    <source>
        <dbReference type="PROSITE-ProRule" id="PRU00050"/>
    </source>
</evidence>
<dbReference type="KEGG" id="bsed:DN745_06460"/>
<feature type="domain" description="Histidine kinase" evidence="12">
    <location>
        <begin position="1021"/>
        <end position="1239"/>
    </location>
</feature>
<dbReference type="PANTHER" id="PTHR24422:SF10">
    <property type="entry name" value="CHEMOTAXIS PROTEIN METHYLTRANSFERASE 2"/>
    <property type="match status" value="1"/>
</dbReference>
<dbReference type="InterPro" id="IPR001789">
    <property type="entry name" value="Sig_transdc_resp-reg_receiver"/>
</dbReference>
<comment type="catalytic activity">
    <reaction evidence="2">
        <text>L-glutamyl-[protein] + S-adenosyl-L-methionine = [protein]-L-glutamate 5-O-methyl ester + S-adenosyl-L-homocysteine</text>
        <dbReference type="Rhea" id="RHEA:24452"/>
        <dbReference type="Rhea" id="RHEA-COMP:10208"/>
        <dbReference type="Rhea" id="RHEA-COMP:10311"/>
        <dbReference type="ChEBI" id="CHEBI:29973"/>
        <dbReference type="ChEBI" id="CHEBI:57856"/>
        <dbReference type="ChEBI" id="CHEBI:59789"/>
        <dbReference type="ChEBI" id="CHEBI:82795"/>
        <dbReference type="EC" id="2.1.1.80"/>
    </reaction>
</comment>
<dbReference type="Pfam" id="PF00512">
    <property type="entry name" value="HisKA"/>
    <property type="match status" value="1"/>
</dbReference>
<dbReference type="PROSITE" id="PS50110">
    <property type="entry name" value="RESPONSE_REGULATORY"/>
    <property type="match status" value="1"/>
</dbReference>
<dbReference type="SUPFAM" id="SSF53335">
    <property type="entry name" value="S-adenosyl-L-methionine-dependent methyltransferases"/>
    <property type="match status" value="1"/>
</dbReference>
<evidence type="ECO:0000256" key="2">
    <source>
        <dbReference type="ARBA" id="ARBA00001541"/>
    </source>
</evidence>
<keyword evidence="10" id="KW-0175">Coiled coil</keyword>
<protein>
    <recommendedName>
        <fullName evidence="19">Histidine kinase</fullName>
    </recommendedName>
</protein>
<feature type="domain" description="Response regulatory" evidence="13">
    <location>
        <begin position="1268"/>
        <end position="1382"/>
    </location>
</feature>
<dbReference type="Gene3D" id="3.40.50.2300">
    <property type="match status" value="1"/>
</dbReference>
<evidence type="ECO:0008006" key="19">
    <source>
        <dbReference type="Google" id="ProtNLM"/>
    </source>
</evidence>
<keyword evidence="3 9" id="KW-0597">Phosphoprotein</keyword>
<dbReference type="SUPFAM" id="SSF55874">
    <property type="entry name" value="ATPase domain of HSP90 chaperone/DNA topoisomerase II/histidine kinase"/>
    <property type="match status" value="1"/>
</dbReference>
<dbReference type="Gene3D" id="1.10.155.10">
    <property type="entry name" value="Chemotaxis receptor methyltransferase CheR, N-terminal domain"/>
    <property type="match status" value="1"/>
</dbReference>
<dbReference type="InterPro" id="IPR000673">
    <property type="entry name" value="Sig_transdc_resp-reg_Me-estase"/>
</dbReference>
<dbReference type="InterPro" id="IPR022641">
    <property type="entry name" value="CheR_N"/>
</dbReference>
<feature type="region of interest" description="Disordered" evidence="11">
    <location>
        <begin position="1244"/>
        <end position="1264"/>
    </location>
</feature>
<proteinExistence type="predicted"/>
<keyword evidence="8" id="KW-0145">Chemotaxis</keyword>
<dbReference type="InterPro" id="IPR000014">
    <property type="entry name" value="PAS"/>
</dbReference>
<evidence type="ECO:0000313" key="18">
    <source>
        <dbReference type="Proteomes" id="UP000249799"/>
    </source>
</evidence>
<gene>
    <name evidence="17" type="ORF">DN745_06460</name>
</gene>
<dbReference type="InterPro" id="IPR036097">
    <property type="entry name" value="HisK_dim/P_sf"/>
</dbReference>
<dbReference type="SUPFAM" id="SSF55785">
    <property type="entry name" value="PYP-like sensor domain (PAS domain)"/>
    <property type="match status" value="2"/>
</dbReference>
<evidence type="ECO:0000256" key="6">
    <source>
        <dbReference type="ARBA" id="ARBA00022691"/>
    </source>
</evidence>
<dbReference type="PROSITE" id="PS50113">
    <property type="entry name" value="PAC"/>
    <property type="match status" value="1"/>
</dbReference>
<dbReference type="InterPro" id="IPR003661">
    <property type="entry name" value="HisK_dim/P_dom"/>
</dbReference>
<keyword evidence="5" id="KW-0808">Transferase</keyword>
<dbReference type="SUPFAM" id="SSF47757">
    <property type="entry name" value="Chemotaxis receptor methyltransferase CheR, N-terminal domain"/>
    <property type="match status" value="1"/>
</dbReference>
<dbReference type="InterPro" id="IPR022642">
    <property type="entry name" value="CheR_C"/>
</dbReference>
<feature type="coiled-coil region" evidence="10">
    <location>
        <begin position="675"/>
        <end position="762"/>
    </location>
</feature>
<feature type="active site" evidence="8">
    <location>
        <position position="63"/>
    </location>
</feature>
<keyword evidence="7" id="KW-0418">Kinase</keyword>
<keyword evidence="8" id="KW-0378">Hydrolase</keyword>
<dbReference type="FunFam" id="3.30.565.10:FF:000006">
    <property type="entry name" value="Sensor histidine kinase WalK"/>
    <property type="match status" value="1"/>
</dbReference>
<evidence type="ECO:0000313" key="17">
    <source>
        <dbReference type="EMBL" id="AWV89001.1"/>
    </source>
</evidence>
<feature type="domain" description="CheB-type methylesterase" evidence="15">
    <location>
        <begin position="24"/>
        <end position="213"/>
    </location>
</feature>
<dbReference type="Gene3D" id="3.40.50.150">
    <property type="entry name" value="Vaccinia Virus protein VP39"/>
    <property type="match status" value="1"/>
</dbReference>
<dbReference type="InterPro" id="IPR013656">
    <property type="entry name" value="PAS_4"/>
</dbReference>
<evidence type="ECO:0000256" key="11">
    <source>
        <dbReference type="SAM" id="MobiDB-lite"/>
    </source>
</evidence>
<dbReference type="SMART" id="SM00138">
    <property type="entry name" value="MeTrc"/>
    <property type="match status" value="1"/>
</dbReference>
<evidence type="ECO:0000256" key="5">
    <source>
        <dbReference type="ARBA" id="ARBA00022679"/>
    </source>
</evidence>
<evidence type="ECO:0000259" key="16">
    <source>
        <dbReference type="PROSITE" id="PS50123"/>
    </source>
</evidence>
<dbReference type="PROSITE" id="PS50123">
    <property type="entry name" value="CHER"/>
    <property type="match status" value="1"/>
</dbReference>
<dbReference type="InterPro" id="IPR036804">
    <property type="entry name" value="CheR_N_sf"/>
</dbReference>
<feature type="modified residue" description="4-aspartylphosphate" evidence="9">
    <location>
        <position position="1317"/>
    </location>
</feature>
<dbReference type="Pfam" id="PF03705">
    <property type="entry name" value="CheR_N"/>
    <property type="match status" value="1"/>
</dbReference>
<feature type="domain" description="PAC" evidence="14">
    <location>
        <begin position="824"/>
        <end position="875"/>
    </location>
</feature>
<dbReference type="InterPro" id="IPR035909">
    <property type="entry name" value="CheB_C"/>
</dbReference>
<keyword evidence="6" id="KW-0949">S-adenosyl-L-methionine</keyword>
<dbReference type="PANTHER" id="PTHR24422">
    <property type="entry name" value="CHEMOTAXIS PROTEIN METHYLTRANSFERASE"/>
    <property type="match status" value="1"/>
</dbReference>
<dbReference type="InterPro" id="IPR005467">
    <property type="entry name" value="His_kinase_dom"/>
</dbReference>
<evidence type="ECO:0000256" key="10">
    <source>
        <dbReference type="SAM" id="Coils"/>
    </source>
</evidence>
<feature type="region of interest" description="Disordered" evidence="11">
    <location>
        <begin position="506"/>
        <end position="540"/>
    </location>
</feature>
<dbReference type="Gene3D" id="3.40.50.180">
    <property type="entry name" value="Methylesterase CheB, C-terminal domain"/>
    <property type="match status" value="1"/>
</dbReference>
<dbReference type="CDD" id="cd16434">
    <property type="entry name" value="CheB-CheR_fusion"/>
    <property type="match status" value="1"/>
</dbReference>
<name>A0A2Z4FIX1_9DELT</name>
<dbReference type="CDD" id="cd00130">
    <property type="entry name" value="PAS"/>
    <property type="match status" value="1"/>
</dbReference>
<dbReference type="GO" id="GO:0000156">
    <property type="term" value="F:phosphorelay response regulator activity"/>
    <property type="evidence" value="ECO:0007669"/>
    <property type="project" value="InterPro"/>
</dbReference>
<dbReference type="SUPFAM" id="SSF47384">
    <property type="entry name" value="Homodimeric domain of signal transducing histidine kinase"/>
    <property type="match status" value="1"/>
</dbReference>
<dbReference type="GO" id="GO:0032259">
    <property type="term" value="P:methylation"/>
    <property type="evidence" value="ECO:0007669"/>
    <property type="project" value="UniProtKB-KW"/>
</dbReference>
<dbReference type="InterPro" id="IPR029063">
    <property type="entry name" value="SAM-dependent_MTases_sf"/>
</dbReference>
<feature type="domain" description="CheR-type methyltransferase" evidence="16">
    <location>
        <begin position="234"/>
        <end position="516"/>
    </location>
</feature>
<evidence type="ECO:0000256" key="4">
    <source>
        <dbReference type="ARBA" id="ARBA00022603"/>
    </source>
</evidence>
<dbReference type="InterPro" id="IPR035965">
    <property type="entry name" value="PAS-like_dom_sf"/>
</dbReference>
<reference evidence="17 18" key="1">
    <citation type="submission" date="2018-06" db="EMBL/GenBank/DDBJ databases">
        <title>Lujinxingia sediminis gen. nov. sp. nov., a new facultative anaerobic member of the class Deltaproteobacteria, and proposal of Lujinxingaceae fam. nov.</title>
        <authorList>
            <person name="Guo L.-Y."/>
            <person name="Li C.-M."/>
            <person name="Wang S."/>
            <person name="Du Z.-J."/>
        </authorList>
    </citation>
    <scope>NUCLEOTIDE SEQUENCE [LARGE SCALE GENOMIC DNA]</scope>
    <source>
        <strain evidence="17 18">FA350</strain>
    </source>
</reference>
<dbReference type="Pfam" id="PF02518">
    <property type="entry name" value="HATPase_c"/>
    <property type="match status" value="1"/>
</dbReference>
<dbReference type="SMART" id="SM00448">
    <property type="entry name" value="REC"/>
    <property type="match status" value="1"/>
</dbReference>
<dbReference type="GO" id="GO:0006935">
    <property type="term" value="P:chemotaxis"/>
    <property type="evidence" value="ECO:0007669"/>
    <property type="project" value="UniProtKB-UniRule"/>
</dbReference>
<dbReference type="Pfam" id="PF01739">
    <property type="entry name" value="CheR"/>
    <property type="match status" value="1"/>
</dbReference>
<dbReference type="Pfam" id="PF01339">
    <property type="entry name" value="CheB_methylest"/>
    <property type="match status" value="1"/>
</dbReference>
<dbReference type="Pfam" id="PF00072">
    <property type="entry name" value="Response_reg"/>
    <property type="match status" value="1"/>
</dbReference>
<comment type="catalytic activity">
    <reaction evidence="1">
        <text>ATP + protein L-histidine = ADP + protein N-phospho-L-histidine.</text>
        <dbReference type="EC" id="2.7.13.3"/>
    </reaction>
</comment>
<dbReference type="OrthoDB" id="9786165at2"/>
<dbReference type="InterPro" id="IPR036890">
    <property type="entry name" value="HATPase_C_sf"/>
</dbReference>
<dbReference type="SUPFAM" id="SSF52172">
    <property type="entry name" value="CheY-like"/>
    <property type="match status" value="1"/>
</dbReference>
<feature type="compositionally biased region" description="Basic and acidic residues" evidence="11">
    <location>
        <begin position="511"/>
        <end position="527"/>
    </location>
</feature>
<evidence type="ECO:0000259" key="15">
    <source>
        <dbReference type="PROSITE" id="PS50122"/>
    </source>
</evidence>
<evidence type="ECO:0000259" key="13">
    <source>
        <dbReference type="PROSITE" id="PS50110"/>
    </source>
</evidence>
<dbReference type="GO" id="GO:0005737">
    <property type="term" value="C:cytoplasm"/>
    <property type="evidence" value="ECO:0007669"/>
    <property type="project" value="InterPro"/>
</dbReference>
<dbReference type="InterPro" id="IPR000780">
    <property type="entry name" value="CheR_MeTrfase"/>
</dbReference>
<dbReference type="Proteomes" id="UP000249799">
    <property type="component" value="Chromosome"/>
</dbReference>
<evidence type="ECO:0000256" key="9">
    <source>
        <dbReference type="PROSITE-ProRule" id="PRU00169"/>
    </source>
</evidence>
<dbReference type="SMART" id="SM00388">
    <property type="entry name" value="HisKA"/>
    <property type="match status" value="1"/>
</dbReference>
<dbReference type="CDD" id="cd00082">
    <property type="entry name" value="HisKA"/>
    <property type="match status" value="1"/>
</dbReference>
<feature type="active site" evidence="8">
    <location>
        <position position="155"/>
    </location>
</feature>
<accession>A0A2Z4FIX1</accession>
<sequence>MWARLAMRGVKAKKDQRSEVRQRGHDSLRVVGIGASAGGLGACTALLEHLPADTGMAFVVIFHLDPMRESHLGALLERSTEMPVSTIDAATPLQPNHVYVIAPGTVVDLADDIATPSPREEIATRRKPIDTLFECLASDKREYAIGVVLSGTGDDGTRGLTAIKRAGGISLVQSPESSDFTGMPGAALKAEVVDKALRPHEIGPYLAARVGQRRAASAPLNGVIEAKHALSYQEDSSQISADSHEFAGILRLLSKHFGLSFEDYRSGTIIRRISRRMGINGVDDAAEYLRCLRTDEAELATLHQDLLIDVTRFFRDPEMWTFLREAVIPKIVQGVADDGELRFWVSACSTGEEAYSLAMLVLDELDAADKSARVQVFATDINDRALDVARRGRYSLAIADDVQAEHLAQYFERRGEHFRVRPRLRDAVTFAKHNLLENPPFSRMDMVTCRNLLIYLKSEAQKRALRALHYALNPGAYLVLGTSESISGSELALDAVSKHLRVFQASGESADDARPDPAKRVPSERARPNAAAPPELAVLDDSHGQERSLDRYILSHYAPAVVIITKTLEIRHFYGPTDEYLRAPTGTANLDLLSWLRPGLYAGVQGALKEAMRDSKRVETSVMQLESGERTMDVTCLCEPLAATPGGEGLYLVMFRTPPSVDSSEDRGGSERALVKRLETQVREADVEKKHLLERLNATSESYQAHHEELLSLNEELQSSNEELESSTEELQSLNEELLTVNQALEQKNAELSVLNADLKNLFVSTNIPTIFLDSNHNIRRFTPAATRVMHLASADIGRPISEVKERYDQRNLVELAQAVLVSGELNVREVRADDGNYYQQRILPYRNESGAIDGVCITFSDITEARQAANQAEKSREYSDAVIRTVRTALLVLDEDLCVTRANAFFKEQFMETATPVEGVRIFDVGQGRWDIPGLRDLLVEVLPEESEVINYEVVHDFGAARGERVLRINAHTMVGGGDIKQILLSIEDVTEQRNYAAMMQQRSCELELESARKNEFLAMLGHELRNPLAALSYGLEFLEKSKSPEKKESTQRMMRRQLDRMTSMLDQLLEMTRIIQGKIALENEPLDLTEVARHAVEVVLPRAEQREQYLSVQLAPDGELVLCGDANRLAQVMENLLINAVKYTDEGGSIEVELKKEDDHAVFLVKDSGAGIGDDFMPIIFDLFAQAKRTLDRAEGGFGLGLPLAKELVEMHKGELTAYSEGLGMGSTFTFRLPLDPSIEIEPTKPGADLTDTAKPDESQESEATRVLIIDDEPDLGELFVRLLERKGYRAKMANDGASGIELTRTFKPRVILLDLGLPEMDGYEVASKLRQEFGDRDIFIIAVSGYSRDSAKLEASGFDNHLLKPPDMKKLYGWIEALD</sequence>
<dbReference type="Gene3D" id="3.30.565.10">
    <property type="entry name" value="Histidine kinase-like ATPase, C-terminal domain"/>
    <property type="match status" value="1"/>
</dbReference>
<dbReference type="InterPro" id="IPR011006">
    <property type="entry name" value="CheY-like_superfamily"/>
</dbReference>
<evidence type="ECO:0000259" key="14">
    <source>
        <dbReference type="PROSITE" id="PS50113"/>
    </source>
</evidence>
<dbReference type="GO" id="GO:0008983">
    <property type="term" value="F:protein-glutamate O-methyltransferase activity"/>
    <property type="evidence" value="ECO:0007669"/>
    <property type="project" value="UniProtKB-EC"/>
</dbReference>
<dbReference type="PROSITE" id="PS50109">
    <property type="entry name" value="HIS_KIN"/>
    <property type="match status" value="1"/>
</dbReference>
<dbReference type="CDD" id="cd02440">
    <property type="entry name" value="AdoMet_MTases"/>
    <property type="match status" value="1"/>
</dbReference>
<dbReference type="Pfam" id="PF08448">
    <property type="entry name" value="PAS_4"/>
    <property type="match status" value="1"/>
</dbReference>
<evidence type="ECO:0000259" key="12">
    <source>
        <dbReference type="PROSITE" id="PS50109"/>
    </source>
</evidence>
<evidence type="ECO:0000256" key="7">
    <source>
        <dbReference type="ARBA" id="ARBA00022777"/>
    </source>
</evidence>
<dbReference type="Gene3D" id="1.10.287.130">
    <property type="match status" value="1"/>
</dbReference>
<dbReference type="GO" id="GO:0000155">
    <property type="term" value="F:phosphorelay sensor kinase activity"/>
    <property type="evidence" value="ECO:0007669"/>
    <property type="project" value="InterPro"/>
</dbReference>
<keyword evidence="18" id="KW-1185">Reference proteome</keyword>
<dbReference type="InterPro" id="IPR000700">
    <property type="entry name" value="PAS-assoc_C"/>
</dbReference>
<dbReference type="InterPro" id="IPR050903">
    <property type="entry name" value="Bact_Chemotaxis_MeTrfase"/>
</dbReference>
<dbReference type="EMBL" id="CP030032">
    <property type="protein sequence ID" value="AWV89001.1"/>
    <property type="molecule type" value="Genomic_DNA"/>
</dbReference>
<dbReference type="PRINTS" id="PR00996">
    <property type="entry name" value="CHERMTFRASE"/>
</dbReference>
<organism evidence="17 18">
    <name type="scientific">Bradymonas sediminis</name>
    <dbReference type="NCBI Taxonomy" id="1548548"/>
    <lineage>
        <taxon>Bacteria</taxon>
        <taxon>Deltaproteobacteria</taxon>
        <taxon>Bradymonadales</taxon>
        <taxon>Bradymonadaceae</taxon>
        <taxon>Bradymonas</taxon>
    </lineage>
</organism>
<dbReference type="Pfam" id="PF13596">
    <property type="entry name" value="PAS_10"/>
    <property type="match status" value="1"/>
</dbReference>
<feature type="active site" evidence="8">
    <location>
        <position position="36"/>
    </location>
</feature>
<dbReference type="GO" id="GO:0008984">
    <property type="term" value="F:protein-glutamate methylesterase activity"/>
    <property type="evidence" value="ECO:0007669"/>
    <property type="project" value="InterPro"/>
</dbReference>
<dbReference type="Gene3D" id="3.30.450.20">
    <property type="entry name" value="PAS domain"/>
    <property type="match status" value="2"/>
</dbReference>
<evidence type="ECO:0000256" key="3">
    <source>
        <dbReference type="ARBA" id="ARBA00022553"/>
    </source>
</evidence>
<dbReference type="InterPro" id="IPR003594">
    <property type="entry name" value="HATPase_dom"/>
</dbReference>
<evidence type="ECO:0000256" key="1">
    <source>
        <dbReference type="ARBA" id="ARBA00000085"/>
    </source>
</evidence>